<comment type="caution">
    <text evidence="13">The sequence shown here is derived from an EMBL/GenBank/DDBJ whole genome shotgun (WGS) entry which is preliminary data.</text>
</comment>
<comment type="catalytic activity">
    <reaction evidence="11">
        <text>DNA(n) + a 2'-deoxyribonucleoside 5'-triphosphate = DNA(n+1) + diphosphate</text>
        <dbReference type="Rhea" id="RHEA:22508"/>
        <dbReference type="Rhea" id="RHEA-COMP:17339"/>
        <dbReference type="Rhea" id="RHEA-COMP:17340"/>
        <dbReference type="ChEBI" id="CHEBI:33019"/>
        <dbReference type="ChEBI" id="CHEBI:61560"/>
        <dbReference type="ChEBI" id="CHEBI:173112"/>
        <dbReference type="EC" id="2.7.7.7"/>
    </reaction>
</comment>
<feature type="domain" description="GIY-YIG" evidence="12">
    <location>
        <begin position="199"/>
        <end position="277"/>
    </location>
</feature>
<keyword evidence="13" id="KW-0540">Nuclease</keyword>
<evidence type="ECO:0000256" key="10">
    <source>
        <dbReference type="ARBA" id="ARBA00042732"/>
    </source>
</evidence>
<dbReference type="InterPro" id="IPR036397">
    <property type="entry name" value="RNaseH_sf"/>
</dbReference>
<keyword evidence="14" id="KW-1185">Reference proteome</keyword>
<dbReference type="PROSITE" id="PS50164">
    <property type="entry name" value="GIY_YIG"/>
    <property type="match status" value="1"/>
</dbReference>
<evidence type="ECO:0000256" key="3">
    <source>
        <dbReference type="ARBA" id="ARBA00022769"/>
    </source>
</evidence>
<sequence length="462" mass="52423">MLSAYVLLDLETTGATPVKDRITEIGLIRYENGVEVNRWQTLINPEMHISPFIQSITGISNAMVKDAPLFQDIAQELLSQIHGTVLCAHNVRFDYGFLKNEFKRLGITLRQHVLCTVKLSRKLYPEYKSHGLDAIIARHGIVCAARHRAMGDVEVMAEFLHIAEAEHGLETLQATAEELLKGQSIPTDIDPQLIEDIPETPGVYLFYGENALPLYVGKSVNLRNRVLSHFNSDHSRARGMRIAQEIKHIEWIETAGEFGALLLEARLIKERQPIHNQQLRREQQLCSWHLAFSADQYPLLTLVTQNDMTQELLGTLYGTYRTKRQAIAALRQLAQAHALCPQYLGLESGNGPCFSYQLKRCKGVCCNQEVPELHYLRLKQALISHQLKSWPYPGKIGIRETNAKNGKSAVHVFEHWCYLGTADDHDSLEMISHTNTSFIFDIDTYKLLLKQLNKPGLQLLQL</sequence>
<protein>
    <recommendedName>
        <fullName evidence="8">Excinuclease cho</fullName>
        <ecNumber evidence="1">2.7.7.7</ecNumber>
    </recommendedName>
    <alternativeName>
        <fullName evidence="10">Endonuclease cho</fullName>
    </alternativeName>
    <alternativeName>
        <fullName evidence="9">UvrC homolog protein</fullName>
    </alternativeName>
</protein>
<dbReference type="Gene3D" id="3.30.420.10">
    <property type="entry name" value="Ribonuclease H-like superfamily/Ribonuclease H"/>
    <property type="match status" value="1"/>
</dbReference>
<dbReference type="CDD" id="cd06127">
    <property type="entry name" value="DEDDh"/>
    <property type="match status" value="1"/>
</dbReference>
<evidence type="ECO:0000256" key="4">
    <source>
        <dbReference type="ARBA" id="ARBA00022801"/>
    </source>
</evidence>
<dbReference type="PANTHER" id="PTHR30562:SF10">
    <property type="entry name" value="EXCINUCLEASE CHO"/>
    <property type="match status" value="1"/>
</dbReference>
<keyword evidence="3" id="KW-0228">DNA excision</keyword>
<name>A0ABW8GJ24_9PROT</name>
<dbReference type="NCBIfam" id="TIGR00573">
    <property type="entry name" value="dnaq"/>
    <property type="match status" value="1"/>
</dbReference>
<dbReference type="EC" id="2.7.7.7" evidence="1"/>
<dbReference type="InterPro" id="IPR000305">
    <property type="entry name" value="GIY-YIG_endonuc"/>
</dbReference>
<dbReference type="RefSeq" id="WP_400879363.1">
    <property type="nucleotide sequence ID" value="NZ_JBIWXY010000001.1"/>
</dbReference>
<accession>A0ABW8GJ24</accession>
<evidence type="ECO:0000256" key="1">
    <source>
        <dbReference type="ARBA" id="ARBA00012417"/>
    </source>
</evidence>
<dbReference type="InterPro" id="IPR050066">
    <property type="entry name" value="UvrABC_protein_C"/>
</dbReference>
<keyword evidence="4" id="KW-0378">Hydrolase</keyword>
<dbReference type="Proteomes" id="UP001617669">
    <property type="component" value="Unassembled WGS sequence"/>
</dbReference>
<dbReference type="InterPro" id="IPR006054">
    <property type="entry name" value="DnaQ"/>
</dbReference>
<dbReference type="GO" id="GO:0004527">
    <property type="term" value="F:exonuclease activity"/>
    <property type="evidence" value="ECO:0007669"/>
    <property type="project" value="UniProtKB-KW"/>
</dbReference>
<dbReference type="CDD" id="cd10434">
    <property type="entry name" value="GIY-YIG_UvrC_Cho"/>
    <property type="match status" value="1"/>
</dbReference>
<dbReference type="SUPFAM" id="SSF82771">
    <property type="entry name" value="GIY-YIG endonuclease"/>
    <property type="match status" value="1"/>
</dbReference>
<evidence type="ECO:0000256" key="9">
    <source>
        <dbReference type="ARBA" id="ARBA00042138"/>
    </source>
</evidence>
<proteinExistence type="predicted"/>
<reference evidence="13 14" key="1">
    <citation type="submission" date="2024-11" db="EMBL/GenBank/DDBJ databases">
        <authorList>
            <person name="Kaparullina E.N."/>
            <person name="Delegan Y.A."/>
            <person name="Doronina N.V."/>
        </authorList>
    </citation>
    <scope>NUCLEOTIDE SEQUENCE [LARGE SCALE GENOMIC DNA]</scope>
    <source>
        <strain evidence="13 14">7sh_L</strain>
    </source>
</reference>
<dbReference type="InterPro" id="IPR035901">
    <property type="entry name" value="GIY-YIG_endonuc_sf"/>
</dbReference>
<evidence type="ECO:0000313" key="14">
    <source>
        <dbReference type="Proteomes" id="UP001617669"/>
    </source>
</evidence>
<evidence type="ECO:0000256" key="11">
    <source>
        <dbReference type="ARBA" id="ARBA00049244"/>
    </source>
</evidence>
<dbReference type="Pfam" id="PF00929">
    <property type="entry name" value="RNase_T"/>
    <property type="match status" value="1"/>
</dbReference>
<keyword evidence="13" id="KW-0269">Exonuclease</keyword>
<organism evidence="13 14">
    <name type="scientific">Methylobacillus methanolivorans</name>
    <dbReference type="NCBI Taxonomy" id="1848927"/>
    <lineage>
        <taxon>Bacteria</taxon>
        <taxon>Pseudomonadati</taxon>
        <taxon>Pseudomonadota</taxon>
        <taxon>Betaproteobacteria</taxon>
        <taxon>Nitrosomonadales</taxon>
        <taxon>Methylophilaceae</taxon>
        <taxon>Methylobacillus</taxon>
    </lineage>
</organism>
<evidence type="ECO:0000313" key="13">
    <source>
        <dbReference type="EMBL" id="MFJ5445294.1"/>
    </source>
</evidence>
<keyword evidence="5" id="KW-0267">Excision nuclease</keyword>
<keyword evidence="6" id="KW-0234">DNA repair</keyword>
<dbReference type="InterPro" id="IPR013520">
    <property type="entry name" value="Ribonucl_H"/>
</dbReference>
<evidence type="ECO:0000256" key="6">
    <source>
        <dbReference type="ARBA" id="ARBA00023204"/>
    </source>
</evidence>
<dbReference type="SUPFAM" id="SSF53098">
    <property type="entry name" value="Ribonuclease H-like"/>
    <property type="match status" value="1"/>
</dbReference>
<dbReference type="SMART" id="SM00479">
    <property type="entry name" value="EXOIII"/>
    <property type="match status" value="1"/>
</dbReference>
<dbReference type="SMART" id="SM00465">
    <property type="entry name" value="GIYc"/>
    <property type="match status" value="1"/>
</dbReference>
<dbReference type="InterPro" id="IPR012337">
    <property type="entry name" value="RNaseH-like_sf"/>
</dbReference>
<keyword evidence="2" id="KW-0227">DNA damage</keyword>
<evidence type="ECO:0000256" key="2">
    <source>
        <dbReference type="ARBA" id="ARBA00022763"/>
    </source>
</evidence>
<dbReference type="Pfam" id="PF01541">
    <property type="entry name" value="GIY-YIG"/>
    <property type="match status" value="1"/>
</dbReference>
<dbReference type="PANTHER" id="PTHR30562">
    <property type="entry name" value="UVRC/OXIDOREDUCTASE"/>
    <property type="match status" value="1"/>
</dbReference>
<evidence type="ECO:0000256" key="8">
    <source>
        <dbReference type="ARBA" id="ARBA00040756"/>
    </source>
</evidence>
<evidence type="ECO:0000259" key="12">
    <source>
        <dbReference type="PROSITE" id="PS50164"/>
    </source>
</evidence>
<evidence type="ECO:0000256" key="7">
    <source>
        <dbReference type="ARBA" id="ARBA00023236"/>
    </source>
</evidence>
<keyword evidence="7" id="KW-0742">SOS response</keyword>
<dbReference type="InterPro" id="IPR047296">
    <property type="entry name" value="GIY-YIG_UvrC_Cho"/>
</dbReference>
<dbReference type="EMBL" id="JBIWXY010000001">
    <property type="protein sequence ID" value="MFJ5445294.1"/>
    <property type="molecule type" value="Genomic_DNA"/>
</dbReference>
<dbReference type="Gene3D" id="3.40.1440.10">
    <property type="entry name" value="GIY-YIG endonuclease"/>
    <property type="match status" value="1"/>
</dbReference>
<evidence type="ECO:0000256" key="5">
    <source>
        <dbReference type="ARBA" id="ARBA00022881"/>
    </source>
</evidence>
<gene>
    <name evidence="13" type="ORF">ACIKP9_03550</name>
</gene>